<keyword evidence="1" id="KW-0812">Transmembrane</keyword>
<dbReference type="RefSeq" id="WP_159015185.1">
    <property type="nucleotide sequence ID" value="NZ_JARAUR010000189.1"/>
</dbReference>
<protein>
    <recommendedName>
        <fullName evidence="4">Integral membrane protein</fullName>
    </recommendedName>
</protein>
<dbReference type="Proteomes" id="UP001271274">
    <property type="component" value="Unassembled WGS sequence"/>
</dbReference>
<gene>
    <name evidence="2" type="ORF">PV662_08330</name>
</gene>
<evidence type="ECO:0000313" key="2">
    <source>
        <dbReference type="EMBL" id="MDX3699764.1"/>
    </source>
</evidence>
<organism evidence="2 3">
    <name type="scientific">Streptomyces europaeiscabiei</name>
    <dbReference type="NCBI Taxonomy" id="146819"/>
    <lineage>
        <taxon>Bacteria</taxon>
        <taxon>Bacillati</taxon>
        <taxon>Actinomycetota</taxon>
        <taxon>Actinomycetes</taxon>
        <taxon>Kitasatosporales</taxon>
        <taxon>Streptomycetaceae</taxon>
        <taxon>Streptomyces</taxon>
    </lineage>
</organism>
<proteinExistence type="predicted"/>
<evidence type="ECO:0008006" key="4">
    <source>
        <dbReference type="Google" id="ProtNLM"/>
    </source>
</evidence>
<keyword evidence="1" id="KW-1133">Transmembrane helix</keyword>
<comment type="caution">
    <text evidence="2">The sequence shown here is derived from an EMBL/GenBank/DDBJ whole genome shotgun (WGS) entry which is preliminary data.</text>
</comment>
<reference evidence="2 3" key="1">
    <citation type="journal article" date="2023" name="Microb. Genom.">
        <title>Mesoterricola silvestris gen. nov., sp. nov., Mesoterricola sediminis sp. nov., Geothrix oryzae sp. nov., Geothrix edaphica sp. nov., Geothrix rubra sp. nov., and Geothrix limicola sp. nov., six novel members of Acidobacteriota isolated from soils.</title>
        <authorList>
            <person name="Weisberg A.J."/>
            <person name="Pearce E."/>
            <person name="Kramer C.G."/>
            <person name="Chang J.H."/>
            <person name="Clarke C.R."/>
        </authorList>
    </citation>
    <scope>NUCLEOTIDE SEQUENCE [LARGE SCALE GENOMIC DNA]</scope>
    <source>
        <strain evidence="2 3">ID09-01A</strain>
    </source>
</reference>
<feature type="transmembrane region" description="Helical" evidence="1">
    <location>
        <begin position="55"/>
        <end position="73"/>
    </location>
</feature>
<evidence type="ECO:0000256" key="1">
    <source>
        <dbReference type="SAM" id="Phobius"/>
    </source>
</evidence>
<evidence type="ECO:0000313" key="3">
    <source>
        <dbReference type="Proteomes" id="UP001271274"/>
    </source>
</evidence>
<accession>A0ABU4NBT1</accession>
<feature type="transmembrane region" description="Helical" evidence="1">
    <location>
        <begin position="21"/>
        <end position="43"/>
    </location>
</feature>
<name>A0ABU4NBT1_9ACTN</name>
<dbReference type="EMBL" id="JARAYU010000002">
    <property type="protein sequence ID" value="MDX3699764.1"/>
    <property type="molecule type" value="Genomic_DNA"/>
</dbReference>
<keyword evidence="1" id="KW-0472">Membrane</keyword>
<keyword evidence="3" id="KW-1185">Reference proteome</keyword>
<sequence length="205" mass="22776">MISGGAPAADAAILRYGLRRFLSLLPLGLITLTAGGFGVMGVVSGLRRDGILGTGWVGVLLMLVAVAFAVPVVSSWRTRRWVMAFDATGFWWIRGKEIALIPWDSLAGVGIYYARHSTIELCPRDEIDRDDPLLWGFVRDTEPLRPGLPRLRYRIGIPHSPNPYEKALRQWAPELWFGLVAQPLSYAGQPDREGHRERMARRGAG</sequence>